<dbReference type="EMBL" id="JAUKTV010000004">
    <property type="protein sequence ID" value="KAK0739096.1"/>
    <property type="molecule type" value="Genomic_DNA"/>
</dbReference>
<comment type="caution">
    <text evidence="7">The sequence shown here is derived from an EMBL/GenBank/DDBJ whole genome shotgun (WGS) entry which is preliminary data.</text>
</comment>
<name>A0AA40BRJ3_9PEZI</name>
<evidence type="ECO:0000256" key="4">
    <source>
        <dbReference type="ARBA" id="ARBA00023136"/>
    </source>
</evidence>
<feature type="compositionally biased region" description="Low complexity" evidence="5">
    <location>
        <begin position="81"/>
        <end position="94"/>
    </location>
</feature>
<dbReference type="AlphaFoldDB" id="A0AA40BRJ3"/>
<evidence type="ECO:0000256" key="1">
    <source>
        <dbReference type="ARBA" id="ARBA00004167"/>
    </source>
</evidence>
<evidence type="ECO:0000313" key="7">
    <source>
        <dbReference type="EMBL" id="KAK0739096.1"/>
    </source>
</evidence>
<proteinExistence type="predicted"/>
<reference evidence="7" key="1">
    <citation type="submission" date="2023-06" db="EMBL/GenBank/DDBJ databases">
        <title>Genome-scale phylogeny and comparative genomics of the fungal order Sordariales.</title>
        <authorList>
            <consortium name="Lawrence Berkeley National Laboratory"/>
            <person name="Hensen N."/>
            <person name="Bonometti L."/>
            <person name="Westerberg I."/>
            <person name="Brannstrom I.O."/>
            <person name="Guillou S."/>
            <person name="Cros-Aarteil S."/>
            <person name="Calhoun S."/>
            <person name="Haridas S."/>
            <person name="Kuo A."/>
            <person name="Mondo S."/>
            <person name="Pangilinan J."/>
            <person name="Riley R."/>
            <person name="Labutti K."/>
            <person name="Andreopoulos B."/>
            <person name="Lipzen A."/>
            <person name="Chen C."/>
            <person name="Yanf M."/>
            <person name="Daum C."/>
            <person name="Ng V."/>
            <person name="Clum A."/>
            <person name="Steindorff A."/>
            <person name="Ohm R."/>
            <person name="Martin F."/>
            <person name="Silar P."/>
            <person name="Natvig D."/>
            <person name="Lalanne C."/>
            <person name="Gautier V."/>
            <person name="Ament-Velasquez S.L."/>
            <person name="Kruys A."/>
            <person name="Hutchinson M.I."/>
            <person name="Powell A.J."/>
            <person name="Barry K."/>
            <person name="Miller A.N."/>
            <person name="Grigoriev I.V."/>
            <person name="Debuchy R."/>
            <person name="Gladieux P."/>
            <person name="Thoren M.H."/>
            <person name="Johannesson H."/>
        </authorList>
    </citation>
    <scope>NUCLEOTIDE SEQUENCE</scope>
    <source>
        <strain evidence="7">CBS 540.89</strain>
    </source>
</reference>
<dbReference type="GO" id="GO:0016020">
    <property type="term" value="C:membrane"/>
    <property type="evidence" value="ECO:0007669"/>
    <property type="project" value="UniProtKB-SubCell"/>
</dbReference>
<keyword evidence="4 6" id="KW-0472">Membrane</keyword>
<feature type="transmembrane region" description="Helical" evidence="6">
    <location>
        <begin position="125"/>
        <end position="147"/>
    </location>
</feature>
<feature type="region of interest" description="Disordered" evidence="5">
    <location>
        <begin position="81"/>
        <end position="118"/>
    </location>
</feature>
<feature type="compositionally biased region" description="Basic and acidic residues" evidence="5">
    <location>
        <begin position="234"/>
        <end position="244"/>
    </location>
</feature>
<keyword evidence="2 6" id="KW-0812">Transmembrane</keyword>
<protein>
    <submittedName>
        <fullName evidence="7">Uncharacterized protein</fullName>
    </submittedName>
</protein>
<dbReference type="InterPro" id="IPR051694">
    <property type="entry name" value="Immunoregulatory_rcpt-like"/>
</dbReference>
<dbReference type="GO" id="GO:0071944">
    <property type="term" value="C:cell periphery"/>
    <property type="evidence" value="ECO:0007669"/>
    <property type="project" value="UniProtKB-ARBA"/>
</dbReference>
<evidence type="ECO:0000256" key="5">
    <source>
        <dbReference type="SAM" id="MobiDB-lite"/>
    </source>
</evidence>
<evidence type="ECO:0000256" key="6">
    <source>
        <dbReference type="SAM" id="Phobius"/>
    </source>
</evidence>
<evidence type="ECO:0000256" key="3">
    <source>
        <dbReference type="ARBA" id="ARBA00022989"/>
    </source>
</evidence>
<feature type="compositionally biased region" description="Gly residues" evidence="5">
    <location>
        <begin position="95"/>
        <end position="104"/>
    </location>
</feature>
<accession>A0AA40BRJ3</accession>
<keyword evidence="3 6" id="KW-1133">Transmembrane helix</keyword>
<keyword evidence="8" id="KW-1185">Reference proteome</keyword>
<dbReference type="Proteomes" id="UP001172159">
    <property type="component" value="Unassembled WGS sequence"/>
</dbReference>
<sequence length="244" mass="24955">MIKNVDFIPSQPGDCYNAVTNNPTCANSTWILWTSGGRENPFCCPEGYVGVLPPEGRSSAGGTCEDGGNVEGIPLSRLATASTAGRSTTATDTPGAGGNGGGSTPGDNSRSGDDGASSSPISTGAIAGIVIGAVVVLVVGVAVVLWCHRKRQRKAGLKVKDEPPPAAAGQNYHPEEPSMLDGSSRPVFPNTSFHAPPPAAPALEASTLSPHPPPPPSYSLHELNSPQYATEDGGTERVEMPTSR</sequence>
<dbReference type="PANTHER" id="PTHR15549">
    <property type="entry name" value="PAIRED IMMUNOGLOBULIN-LIKE TYPE 2 RECEPTOR"/>
    <property type="match status" value="1"/>
</dbReference>
<evidence type="ECO:0000313" key="8">
    <source>
        <dbReference type="Proteomes" id="UP001172159"/>
    </source>
</evidence>
<organism evidence="7 8">
    <name type="scientific">Apiosordaria backusii</name>
    <dbReference type="NCBI Taxonomy" id="314023"/>
    <lineage>
        <taxon>Eukaryota</taxon>
        <taxon>Fungi</taxon>
        <taxon>Dikarya</taxon>
        <taxon>Ascomycota</taxon>
        <taxon>Pezizomycotina</taxon>
        <taxon>Sordariomycetes</taxon>
        <taxon>Sordariomycetidae</taxon>
        <taxon>Sordariales</taxon>
        <taxon>Lasiosphaeriaceae</taxon>
        <taxon>Apiosordaria</taxon>
    </lineage>
</organism>
<gene>
    <name evidence="7" type="ORF">B0T21DRAFT_449309</name>
</gene>
<evidence type="ECO:0000256" key="2">
    <source>
        <dbReference type="ARBA" id="ARBA00022692"/>
    </source>
</evidence>
<feature type="region of interest" description="Disordered" evidence="5">
    <location>
        <begin position="153"/>
        <end position="244"/>
    </location>
</feature>
<comment type="subcellular location">
    <subcellularLocation>
        <location evidence="1">Membrane</location>
        <topology evidence="1">Single-pass membrane protein</topology>
    </subcellularLocation>
</comment>